<feature type="compositionally biased region" description="Acidic residues" evidence="1">
    <location>
        <begin position="89"/>
        <end position="101"/>
    </location>
</feature>
<evidence type="ECO:0000256" key="2">
    <source>
        <dbReference type="SAM" id="SignalP"/>
    </source>
</evidence>
<feature type="compositionally biased region" description="Low complexity" evidence="1">
    <location>
        <begin position="214"/>
        <end position="230"/>
    </location>
</feature>
<feature type="compositionally biased region" description="Polar residues" evidence="1">
    <location>
        <begin position="277"/>
        <end position="294"/>
    </location>
</feature>
<feature type="compositionally biased region" description="Basic and acidic residues" evidence="1">
    <location>
        <begin position="325"/>
        <end position="342"/>
    </location>
</feature>
<name>A0A2V2V091_TRYCR</name>
<proteinExistence type="predicted"/>
<feature type="compositionally biased region" description="Pro residues" evidence="1">
    <location>
        <begin position="163"/>
        <end position="172"/>
    </location>
</feature>
<evidence type="ECO:0000313" key="3">
    <source>
        <dbReference type="EMBL" id="PWU88902.1"/>
    </source>
</evidence>
<dbReference type="VEuPathDB" id="TriTrypDB:TcCLB.509081.150"/>
<feature type="signal peptide" evidence="2">
    <location>
        <begin position="1"/>
        <end position="23"/>
    </location>
</feature>
<feature type="region of interest" description="Disordered" evidence="1">
    <location>
        <begin position="50"/>
        <end position="343"/>
    </location>
</feature>
<dbReference type="EMBL" id="PRFA01000066">
    <property type="protein sequence ID" value="PWU88902.1"/>
    <property type="molecule type" value="Genomic_DNA"/>
</dbReference>
<gene>
    <name evidence="3" type="ORF">C4B63_66g67</name>
</gene>
<dbReference type="VEuPathDB" id="TriTrypDB:TcYC6_0158430"/>
<dbReference type="VEuPathDB" id="TriTrypDB:BCY84_08402"/>
<feature type="chain" id="PRO_5016096426" evidence="2">
    <location>
        <begin position="24"/>
        <end position="388"/>
    </location>
</feature>
<dbReference type="VEuPathDB" id="TriTrypDB:TCSYLVIO_008055"/>
<feature type="compositionally biased region" description="Polar residues" evidence="1">
    <location>
        <begin position="178"/>
        <end position="187"/>
    </location>
</feature>
<dbReference type="Proteomes" id="UP000246121">
    <property type="component" value="Unassembled WGS sequence"/>
</dbReference>
<feature type="compositionally biased region" description="Basic and acidic residues" evidence="1">
    <location>
        <begin position="257"/>
        <end position="273"/>
    </location>
</feature>
<keyword evidence="2" id="KW-0732">Signal</keyword>
<evidence type="ECO:0000313" key="4">
    <source>
        <dbReference type="Proteomes" id="UP000246121"/>
    </source>
</evidence>
<feature type="compositionally biased region" description="Basic and acidic residues" evidence="1">
    <location>
        <begin position="191"/>
        <end position="213"/>
    </location>
</feature>
<reference evidence="3 4" key="1">
    <citation type="journal article" date="2018" name="Microb. Genom.">
        <title>Expanding an expanded genome: long-read sequencing of Trypanosoma cruzi.</title>
        <authorList>
            <person name="Berna L."/>
            <person name="Rodriguez M."/>
            <person name="Chiribao M.L."/>
            <person name="Parodi-Talice A."/>
            <person name="Pita S."/>
            <person name="Rijo G."/>
            <person name="Alvarez-Valin F."/>
            <person name="Robello C."/>
        </authorList>
    </citation>
    <scope>NUCLEOTIDE SEQUENCE [LARGE SCALE GENOMIC DNA]</scope>
    <source>
        <strain evidence="3 4">Dm28c</strain>
    </source>
</reference>
<dbReference type="AlphaFoldDB" id="A0A2V2V091"/>
<dbReference type="VEuPathDB" id="TriTrypDB:TCDM_12194"/>
<accession>A0A2V2V091</accession>
<dbReference type="VEuPathDB" id="TriTrypDB:C3747_46g263"/>
<comment type="caution">
    <text evidence="3">The sequence shown here is derived from an EMBL/GenBank/DDBJ whole genome shotgun (WGS) entry which is preliminary data.</text>
</comment>
<dbReference type="VEuPathDB" id="TriTrypDB:TcCLB.510197.20"/>
<sequence length="388" mass="41837">MAMMTGRVLLVCALCVLWCGTSGRCDDAKQKELLDQRSVFQLGGEVQRASLESIDGGPKEATQGLEKQKGMDVGQQVNSGVQKPPDGVIAEEEEREDAEEDELRKKRDELSPKPQNENELNPPPEHVANEQQENIARNNLMSRVGEPTNNPETKDSSKLSPPTSDPPVPTPLTPNITNKTPPVTAGNTAVGKEKGTDVENEDGKKNKTNEGKQQKIQTQQQQEQLRQVQQETLSASPTGPVKKESSPPPLAKQQELPPKEVTTDLKDQLRKEAPSAATHSKSNGNNDPSFSTATGDAAAFSNHSTDKNTATVHNDTESTETVVTEEDHQREHNADNKGENTKNKNIFLTNHTTNTQNSDGSTAVSHTTSPLLLLLVVACAAAAAVVAA</sequence>
<feature type="compositionally biased region" description="Polar residues" evidence="1">
    <location>
        <begin position="301"/>
        <end position="313"/>
    </location>
</feature>
<dbReference type="VEuPathDB" id="TriTrypDB:TcG_10314"/>
<protein>
    <submittedName>
        <fullName evidence="3">Mucin-associated surface protein (MASP)</fullName>
    </submittedName>
</protein>
<evidence type="ECO:0000256" key="1">
    <source>
        <dbReference type="SAM" id="MobiDB-lite"/>
    </source>
</evidence>
<feature type="compositionally biased region" description="Basic and acidic residues" evidence="1">
    <location>
        <begin position="102"/>
        <end position="111"/>
    </location>
</feature>
<dbReference type="VEuPathDB" id="TriTrypDB:ECC02_010819"/>
<organism evidence="3 4">
    <name type="scientific">Trypanosoma cruzi</name>
    <dbReference type="NCBI Taxonomy" id="5693"/>
    <lineage>
        <taxon>Eukaryota</taxon>
        <taxon>Discoba</taxon>
        <taxon>Euglenozoa</taxon>
        <taxon>Kinetoplastea</taxon>
        <taxon>Metakinetoplastina</taxon>
        <taxon>Trypanosomatida</taxon>
        <taxon>Trypanosomatidae</taxon>
        <taxon>Trypanosoma</taxon>
        <taxon>Schizotrypanum</taxon>
    </lineage>
</organism>
<feature type="compositionally biased region" description="Polar residues" evidence="1">
    <location>
        <begin position="129"/>
        <end position="151"/>
    </location>
</feature>
<dbReference type="VEuPathDB" id="TriTrypDB:TCSYLVIO_011021"/>
<dbReference type="VEuPathDB" id="TriTrypDB:TcBrA4_0171490"/>
<dbReference type="VEuPathDB" id="TriTrypDB:C4B63_66g67"/>